<sequence>MQINKETIEQLFRQHYLRMYQLARVLLKDDAASKDVVSEVFADVLNGKAQLGLDDETANDKTIASEPPLPSANAGSYLLVCVRHKCLNLLSRQKMKDRVHHLLKADTSPSIAPLEATIAEIDRETEKYEAIQTYMDAELTPQTRKVLDLRFRQKLKYREIATELGISEVAVYKHLAQGIRKLKQKFNP</sequence>
<dbReference type="InterPro" id="IPR013325">
    <property type="entry name" value="RNA_pol_sigma_r2"/>
</dbReference>
<dbReference type="Pfam" id="PF08281">
    <property type="entry name" value="Sigma70_r4_2"/>
    <property type="match status" value="1"/>
</dbReference>
<comment type="similarity">
    <text evidence="1">Belongs to the sigma-70 factor family. ECF subfamily.</text>
</comment>
<keyword evidence="4" id="KW-0804">Transcription</keyword>
<evidence type="ECO:0000256" key="4">
    <source>
        <dbReference type="ARBA" id="ARBA00023163"/>
    </source>
</evidence>
<dbReference type="GO" id="GO:0006352">
    <property type="term" value="P:DNA-templated transcription initiation"/>
    <property type="evidence" value="ECO:0007669"/>
    <property type="project" value="InterPro"/>
</dbReference>
<evidence type="ECO:0000313" key="7">
    <source>
        <dbReference type="Proteomes" id="UP000737612"/>
    </source>
</evidence>
<dbReference type="Gene3D" id="1.10.10.10">
    <property type="entry name" value="Winged helix-like DNA-binding domain superfamily/Winged helix DNA-binding domain"/>
    <property type="match status" value="1"/>
</dbReference>
<organism evidence="6 7">
    <name type="scientific">Fusicatenibacter saccharivorans</name>
    <dbReference type="NCBI Taxonomy" id="1150298"/>
    <lineage>
        <taxon>Bacteria</taxon>
        <taxon>Bacillati</taxon>
        <taxon>Bacillota</taxon>
        <taxon>Clostridia</taxon>
        <taxon>Lachnospirales</taxon>
        <taxon>Lachnospiraceae</taxon>
        <taxon>Fusicatenibacter</taxon>
    </lineage>
</organism>
<dbReference type="SUPFAM" id="SSF88659">
    <property type="entry name" value="Sigma3 and sigma4 domains of RNA polymerase sigma factors"/>
    <property type="match status" value="1"/>
</dbReference>
<dbReference type="PANTHER" id="PTHR43133">
    <property type="entry name" value="RNA POLYMERASE ECF-TYPE SIGMA FACTO"/>
    <property type="match status" value="1"/>
</dbReference>
<evidence type="ECO:0000259" key="5">
    <source>
        <dbReference type="Pfam" id="PF08281"/>
    </source>
</evidence>
<dbReference type="InterPro" id="IPR013324">
    <property type="entry name" value="RNA_pol_sigma_r3/r4-like"/>
</dbReference>
<proteinExistence type="inferred from homology"/>
<dbReference type="EMBL" id="JAFHBD010000021">
    <property type="protein sequence ID" value="MBN2953180.1"/>
    <property type="molecule type" value="Genomic_DNA"/>
</dbReference>
<protein>
    <submittedName>
        <fullName evidence="6">Sigma-70 family RNA polymerase sigma factor</fullName>
    </submittedName>
</protein>
<dbReference type="Proteomes" id="UP000737612">
    <property type="component" value="Unassembled WGS sequence"/>
</dbReference>
<dbReference type="InterPro" id="IPR039425">
    <property type="entry name" value="RNA_pol_sigma-70-like"/>
</dbReference>
<dbReference type="AlphaFoldDB" id="A0A939CEB7"/>
<dbReference type="InterPro" id="IPR014284">
    <property type="entry name" value="RNA_pol_sigma-70_dom"/>
</dbReference>
<dbReference type="CDD" id="cd06171">
    <property type="entry name" value="Sigma70_r4"/>
    <property type="match status" value="1"/>
</dbReference>
<dbReference type="InterPro" id="IPR013249">
    <property type="entry name" value="RNA_pol_sigma70_r4_t2"/>
</dbReference>
<evidence type="ECO:0000256" key="1">
    <source>
        <dbReference type="ARBA" id="ARBA00010641"/>
    </source>
</evidence>
<name>A0A939CEB7_9FIRM</name>
<dbReference type="PANTHER" id="PTHR43133:SF46">
    <property type="entry name" value="RNA POLYMERASE SIGMA-70 FACTOR ECF SUBFAMILY"/>
    <property type="match status" value="1"/>
</dbReference>
<comment type="caution">
    <text evidence="6">The sequence shown here is derived from an EMBL/GenBank/DDBJ whole genome shotgun (WGS) entry which is preliminary data.</text>
</comment>
<evidence type="ECO:0000313" key="6">
    <source>
        <dbReference type="EMBL" id="MBN2953180.1"/>
    </source>
</evidence>
<reference evidence="6" key="1">
    <citation type="submission" date="2021-02" db="EMBL/GenBank/DDBJ databases">
        <title>Metagenome-assembled genomes from human diarrheal sample B26.</title>
        <authorList>
            <person name="Ateba T.P."/>
            <person name="Alayande K.A."/>
            <person name="Mwanza M."/>
        </authorList>
    </citation>
    <scope>NUCLEOTIDE SEQUENCE</scope>
    <source>
        <strain evidence="6">06WH</strain>
    </source>
</reference>
<accession>A0A939CEB7</accession>
<feature type="domain" description="RNA polymerase sigma factor 70 region 4 type 2" evidence="5">
    <location>
        <begin position="137"/>
        <end position="182"/>
    </location>
</feature>
<dbReference type="SUPFAM" id="SSF88946">
    <property type="entry name" value="Sigma2 domain of RNA polymerase sigma factors"/>
    <property type="match status" value="1"/>
</dbReference>
<evidence type="ECO:0000256" key="2">
    <source>
        <dbReference type="ARBA" id="ARBA00023015"/>
    </source>
</evidence>
<dbReference type="GO" id="GO:0016987">
    <property type="term" value="F:sigma factor activity"/>
    <property type="evidence" value="ECO:0007669"/>
    <property type="project" value="UniProtKB-KW"/>
</dbReference>
<dbReference type="InterPro" id="IPR036388">
    <property type="entry name" value="WH-like_DNA-bd_sf"/>
</dbReference>
<evidence type="ECO:0000256" key="3">
    <source>
        <dbReference type="ARBA" id="ARBA00023082"/>
    </source>
</evidence>
<keyword evidence="3" id="KW-0731">Sigma factor</keyword>
<dbReference type="Gene3D" id="1.10.1740.10">
    <property type="match status" value="1"/>
</dbReference>
<gene>
    <name evidence="6" type="ORF">JTJ23_06180</name>
</gene>
<dbReference type="GO" id="GO:0003677">
    <property type="term" value="F:DNA binding"/>
    <property type="evidence" value="ECO:0007669"/>
    <property type="project" value="InterPro"/>
</dbReference>
<dbReference type="NCBIfam" id="TIGR02937">
    <property type="entry name" value="sigma70-ECF"/>
    <property type="match status" value="1"/>
</dbReference>
<keyword evidence="2" id="KW-0805">Transcription regulation</keyword>